<name>A0A919ELI6_STRFL</name>
<reference evidence="2" key="2">
    <citation type="submission" date="2020-09" db="EMBL/GenBank/DDBJ databases">
        <authorList>
            <person name="Sun Q."/>
            <person name="Ohkuma M."/>
        </authorList>
    </citation>
    <scope>NUCLEOTIDE SEQUENCE</scope>
    <source>
        <strain evidence="2">JCM 4122</strain>
    </source>
</reference>
<evidence type="ECO:0000313" key="2">
    <source>
        <dbReference type="EMBL" id="GHF94798.1"/>
    </source>
</evidence>
<feature type="region of interest" description="Disordered" evidence="1">
    <location>
        <begin position="38"/>
        <end position="57"/>
    </location>
</feature>
<dbReference type="Proteomes" id="UP000632849">
    <property type="component" value="Unassembled WGS sequence"/>
</dbReference>
<protein>
    <submittedName>
        <fullName evidence="2">Uncharacterized protein</fullName>
    </submittedName>
</protein>
<keyword evidence="3" id="KW-1185">Reference proteome</keyword>
<proteinExistence type="predicted"/>
<sequence>MKVCRRCGLPISGEADETIPFSTSGARPTVHHHKTLAECRSAQDDAGKPPERTRRPA</sequence>
<reference evidence="2" key="1">
    <citation type="journal article" date="2014" name="Int. J. Syst. Evol. Microbiol.">
        <title>Complete genome sequence of Corynebacterium casei LMG S-19264T (=DSM 44701T), isolated from a smear-ripened cheese.</title>
        <authorList>
            <consortium name="US DOE Joint Genome Institute (JGI-PGF)"/>
            <person name="Walter F."/>
            <person name="Albersmeier A."/>
            <person name="Kalinowski J."/>
            <person name="Ruckert C."/>
        </authorList>
    </citation>
    <scope>NUCLEOTIDE SEQUENCE</scope>
    <source>
        <strain evidence="2">JCM 4122</strain>
    </source>
</reference>
<comment type="caution">
    <text evidence="2">The sequence shown here is derived from an EMBL/GenBank/DDBJ whole genome shotgun (WGS) entry which is preliminary data.</text>
</comment>
<accession>A0A919ELI6</accession>
<organism evidence="2 3">
    <name type="scientific">Streptomyces filamentosus</name>
    <name type="common">Streptomyces roseosporus</name>
    <dbReference type="NCBI Taxonomy" id="67294"/>
    <lineage>
        <taxon>Bacteria</taxon>
        <taxon>Bacillati</taxon>
        <taxon>Actinomycetota</taxon>
        <taxon>Actinomycetes</taxon>
        <taxon>Kitasatosporales</taxon>
        <taxon>Streptomycetaceae</taxon>
        <taxon>Streptomyces</taxon>
    </lineage>
</organism>
<evidence type="ECO:0000313" key="3">
    <source>
        <dbReference type="Proteomes" id="UP000632849"/>
    </source>
</evidence>
<evidence type="ECO:0000256" key="1">
    <source>
        <dbReference type="SAM" id="MobiDB-lite"/>
    </source>
</evidence>
<dbReference type="AlphaFoldDB" id="A0A919ELI6"/>
<dbReference type="EMBL" id="BNBE01000001">
    <property type="protein sequence ID" value="GHF94798.1"/>
    <property type="molecule type" value="Genomic_DNA"/>
</dbReference>
<gene>
    <name evidence="2" type="ORF">GCM10017667_26160</name>
</gene>